<dbReference type="Pfam" id="PF09913">
    <property type="entry name" value="DUF2142"/>
    <property type="match status" value="1"/>
</dbReference>
<feature type="transmembrane region" description="Helical" evidence="1">
    <location>
        <begin position="472"/>
        <end position="493"/>
    </location>
</feature>
<feature type="transmembrane region" description="Helical" evidence="1">
    <location>
        <begin position="395"/>
        <end position="412"/>
    </location>
</feature>
<evidence type="ECO:0000313" key="3">
    <source>
        <dbReference type="Proteomes" id="UP000622552"/>
    </source>
</evidence>
<feature type="transmembrane region" description="Helical" evidence="1">
    <location>
        <begin position="140"/>
        <end position="162"/>
    </location>
</feature>
<keyword evidence="1" id="KW-0472">Membrane</keyword>
<dbReference type="Proteomes" id="UP000622552">
    <property type="component" value="Unassembled WGS sequence"/>
</dbReference>
<dbReference type="RefSeq" id="WP_197004227.1">
    <property type="nucleotide sequence ID" value="NZ_BONS01000020.1"/>
</dbReference>
<evidence type="ECO:0000256" key="1">
    <source>
        <dbReference type="SAM" id="Phobius"/>
    </source>
</evidence>
<sequence length="528" mass="55737">MNSSDPTARPGGRRLWLLAFVGFFLVIGAWAVAAPYDGPPDEPAHSVRAAGVAGGDVMPEPADAFAGTGAFQVVPKGIKGTLETGCWYHGQPDHSAACAAAPSADRELVSKPTSAGRYNPLYYAIVGGPLRLWPGWPGLILARLLSAALSAALLASAFTVLARWSRYGLMLGGLLAVTSPIVGHMSGAINPSGAEICAGIALFAAGIPLFLGPARGPVRPLVWLVGISAVLLVTVRSMGPMLAAIGLGVLLLPLGWRKVTTLWRTPLIRWWGLGIAVAVGLSGAWILVEKSSVLVPLRFATPLRPTQAMWAELSRWEQYLQQLVGVTGWLDTRVPGPFYAVWTCVAGGLVLVGFAFGARADRWRILALVAGGGGLLSAIQVINVNTYGFITQARYMMPLLVGVPLLGAFVIERRTASAEMARRLTRMIVVVLLPIHLVFLWYTMIRWQRGIKVNRPGIADLNPFGGAWTPPLGSVLPLVAMVVGLAVIGWLTWRGPARAAAVADLAEPGLGAEVPRPRAAAAAVGASR</sequence>
<feature type="transmembrane region" description="Helical" evidence="1">
    <location>
        <begin position="339"/>
        <end position="358"/>
    </location>
</feature>
<feature type="transmembrane region" description="Helical" evidence="1">
    <location>
        <begin position="424"/>
        <end position="445"/>
    </location>
</feature>
<feature type="transmembrane region" description="Helical" evidence="1">
    <location>
        <begin position="218"/>
        <end position="235"/>
    </location>
</feature>
<feature type="transmembrane region" description="Helical" evidence="1">
    <location>
        <begin position="268"/>
        <end position="288"/>
    </location>
</feature>
<feature type="transmembrane region" description="Helical" evidence="1">
    <location>
        <begin position="15"/>
        <end position="33"/>
    </location>
</feature>
<proteinExistence type="predicted"/>
<reference evidence="2" key="1">
    <citation type="submission" date="2020-11" db="EMBL/GenBank/DDBJ databases">
        <title>Sequencing the genomes of 1000 actinobacteria strains.</title>
        <authorList>
            <person name="Klenk H.-P."/>
        </authorList>
    </citation>
    <scope>NUCLEOTIDE SEQUENCE</scope>
    <source>
        <strain evidence="2">DSM 45356</strain>
    </source>
</reference>
<dbReference type="InterPro" id="IPR018674">
    <property type="entry name" value="DUF2142_membrane"/>
</dbReference>
<feature type="transmembrane region" description="Helical" evidence="1">
    <location>
        <begin position="193"/>
        <end position="211"/>
    </location>
</feature>
<name>A0A8J7GEP1_9ACTN</name>
<keyword evidence="1" id="KW-0812">Transmembrane</keyword>
<organism evidence="2 3">
    <name type="scientific">Longispora fulva</name>
    <dbReference type="NCBI Taxonomy" id="619741"/>
    <lineage>
        <taxon>Bacteria</taxon>
        <taxon>Bacillati</taxon>
        <taxon>Actinomycetota</taxon>
        <taxon>Actinomycetes</taxon>
        <taxon>Micromonosporales</taxon>
        <taxon>Micromonosporaceae</taxon>
        <taxon>Longispora</taxon>
    </lineage>
</organism>
<keyword evidence="1" id="KW-1133">Transmembrane helix</keyword>
<dbReference type="EMBL" id="JADOUF010000001">
    <property type="protein sequence ID" value="MBG6137349.1"/>
    <property type="molecule type" value="Genomic_DNA"/>
</dbReference>
<dbReference type="AlphaFoldDB" id="A0A8J7GEP1"/>
<gene>
    <name evidence="2" type="ORF">IW245_003543</name>
</gene>
<accession>A0A8J7GEP1</accession>
<keyword evidence="3" id="KW-1185">Reference proteome</keyword>
<feature type="transmembrane region" description="Helical" evidence="1">
    <location>
        <begin position="169"/>
        <end position="187"/>
    </location>
</feature>
<protein>
    <submittedName>
        <fullName evidence="2">Uncharacterized protein</fullName>
    </submittedName>
</protein>
<feature type="transmembrane region" description="Helical" evidence="1">
    <location>
        <begin position="365"/>
        <end position="383"/>
    </location>
</feature>
<comment type="caution">
    <text evidence="2">The sequence shown here is derived from an EMBL/GenBank/DDBJ whole genome shotgun (WGS) entry which is preliminary data.</text>
</comment>
<evidence type="ECO:0000313" key="2">
    <source>
        <dbReference type="EMBL" id="MBG6137349.1"/>
    </source>
</evidence>
<feature type="transmembrane region" description="Helical" evidence="1">
    <location>
        <begin position="241"/>
        <end position="256"/>
    </location>
</feature>